<protein>
    <submittedName>
        <fullName evidence="4">Starvation-inducible DNA-binding protein</fullName>
    </submittedName>
</protein>
<dbReference type="PANTHER" id="PTHR42932">
    <property type="entry name" value="GENERAL STRESS PROTEIN 20U"/>
    <property type="match status" value="1"/>
</dbReference>
<keyword evidence="5" id="KW-1185">Reference proteome</keyword>
<gene>
    <name evidence="4" type="ORF">BJY16_004726</name>
</gene>
<sequence>MAARKTQPTTSPSYTVPGIKPDVAGDVIAVLQDRLNALNDLALTLKHVHWNVVGPHFIAVHQMLDPQVDAVREMVDDLAERIATLGGSPVGTPGALVAQRSWDDYSIGRADTNSHLAALDVVYSGVIESHRAAIEKTGEADPVTEDLLIAQAGQLEQYHWFVRAHLESADGTLATAGVKDEKTAARRGKR</sequence>
<dbReference type="InterPro" id="IPR009078">
    <property type="entry name" value="Ferritin-like_SF"/>
</dbReference>
<dbReference type="Pfam" id="PF00210">
    <property type="entry name" value="Ferritin"/>
    <property type="match status" value="1"/>
</dbReference>
<dbReference type="RefSeq" id="WP_185041771.1">
    <property type="nucleotide sequence ID" value="NZ_BAABFG010000005.1"/>
</dbReference>
<keyword evidence="4" id="KW-0238">DNA-binding</keyword>
<dbReference type="InterPro" id="IPR023188">
    <property type="entry name" value="DPS_DNA-bd_CS"/>
</dbReference>
<feature type="domain" description="Ferritin/DPS" evidence="3">
    <location>
        <begin position="29"/>
        <end position="168"/>
    </location>
</feature>
<evidence type="ECO:0000259" key="3">
    <source>
        <dbReference type="Pfam" id="PF00210"/>
    </source>
</evidence>
<dbReference type="GO" id="GO:0016722">
    <property type="term" value="F:oxidoreductase activity, acting on metal ions"/>
    <property type="evidence" value="ECO:0007669"/>
    <property type="project" value="InterPro"/>
</dbReference>
<evidence type="ECO:0000256" key="2">
    <source>
        <dbReference type="RuleBase" id="RU003875"/>
    </source>
</evidence>
<dbReference type="PRINTS" id="PR01346">
    <property type="entry name" value="HELNAPAPROT"/>
</dbReference>
<dbReference type="SUPFAM" id="SSF47240">
    <property type="entry name" value="Ferritin-like"/>
    <property type="match status" value="1"/>
</dbReference>
<name>A0A7W7GZU4_9ACTN</name>
<dbReference type="AlphaFoldDB" id="A0A7W7GZU4"/>
<reference evidence="4 5" key="1">
    <citation type="submission" date="2020-08" db="EMBL/GenBank/DDBJ databases">
        <title>Sequencing the genomes of 1000 actinobacteria strains.</title>
        <authorList>
            <person name="Klenk H.-P."/>
        </authorList>
    </citation>
    <scope>NUCLEOTIDE SEQUENCE [LARGE SCALE GENOMIC DNA]</scope>
    <source>
        <strain evidence="4 5">DSM 45809</strain>
    </source>
</reference>
<proteinExistence type="inferred from homology"/>
<dbReference type="PANTHER" id="PTHR42932:SF3">
    <property type="entry name" value="DNA PROTECTION DURING STARVATION PROTEIN"/>
    <property type="match status" value="1"/>
</dbReference>
<dbReference type="GO" id="GO:0008199">
    <property type="term" value="F:ferric iron binding"/>
    <property type="evidence" value="ECO:0007669"/>
    <property type="project" value="InterPro"/>
</dbReference>
<dbReference type="PROSITE" id="PS00818">
    <property type="entry name" value="DPS_1"/>
    <property type="match status" value="1"/>
</dbReference>
<evidence type="ECO:0000313" key="4">
    <source>
        <dbReference type="EMBL" id="MBB4741267.1"/>
    </source>
</evidence>
<organism evidence="4 5">
    <name type="scientific">Actinoplanes octamycinicus</name>
    <dbReference type="NCBI Taxonomy" id="135948"/>
    <lineage>
        <taxon>Bacteria</taxon>
        <taxon>Bacillati</taxon>
        <taxon>Actinomycetota</taxon>
        <taxon>Actinomycetes</taxon>
        <taxon>Micromonosporales</taxon>
        <taxon>Micromonosporaceae</taxon>
        <taxon>Actinoplanes</taxon>
    </lineage>
</organism>
<dbReference type="InterPro" id="IPR012347">
    <property type="entry name" value="Ferritin-like"/>
</dbReference>
<dbReference type="PROSITE" id="PS00819">
    <property type="entry name" value="DPS_2"/>
    <property type="match status" value="1"/>
</dbReference>
<accession>A0A7W7GZU4</accession>
<dbReference type="InterPro" id="IPR008331">
    <property type="entry name" value="Ferritin_DPS_dom"/>
</dbReference>
<dbReference type="EMBL" id="JACHNB010000001">
    <property type="protein sequence ID" value="MBB4741267.1"/>
    <property type="molecule type" value="Genomic_DNA"/>
</dbReference>
<evidence type="ECO:0000256" key="1">
    <source>
        <dbReference type="ARBA" id="ARBA00009497"/>
    </source>
</evidence>
<comment type="similarity">
    <text evidence="1 2">Belongs to the Dps family.</text>
</comment>
<dbReference type="PIRSF" id="PIRSF005900">
    <property type="entry name" value="Dps"/>
    <property type="match status" value="1"/>
</dbReference>
<dbReference type="GO" id="GO:0003677">
    <property type="term" value="F:DNA binding"/>
    <property type="evidence" value="ECO:0007669"/>
    <property type="project" value="UniProtKB-KW"/>
</dbReference>
<dbReference type="Proteomes" id="UP000546162">
    <property type="component" value="Unassembled WGS sequence"/>
</dbReference>
<evidence type="ECO:0000313" key="5">
    <source>
        <dbReference type="Proteomes" id="UP000546162"/>
    </source>
</evidence>
<dbReference type="Gene3D" id="1.20.1260.10">
    <property type="match status" value="1"/>
</dbReference>
<comment type="caution">
    <text evidence="4">The sequence shown here is derived from an EMBL/GenBank/DDBJ whole genome shotgun (WGS) entry which is preliminary data.</text>
</comment>
<dbReference type="InterPro" id="IPR002177">
    <property type="entry name" value="DPS_DNA-bd"/>
</dbReference>
<dbReference type="CDD" id="cd01043">
    <property type="entry name" value="DPS"/>
    <property type="match status" value="1"/>
</dbReference>